<evidence type="ECO:0000313" key="9">
    <source>
        <dbReference type="Proteomes" id="UP000004756"/>
    </source>
</evidence>
<keyword evidence="5 6" id="KW-0472">Membrane</keyword>
<evidence type="ECO:0000256" key="7">
    <source>
        <dbReference type="SAM" id="SignalP"/>
    </source>
</evidence>
<dbReference type="PROSITE" id="PS51257">
    <property type="entry name" value="PROKAR_LIPOPROTEIN"/>
    <property type="match status" value="1"/>
</dbReference>
<comment type="caution">
    <text evidence="8">The sequence shown here is derived from an EMBL/GenBank/DDBJ whole genome shotgun (WGS) entry which is preliminary data.</text>
</comment>
<evidence type="ECO:0000256" key="2">
    <source>
        <dbReference type="ARBA" id="ARBA00022475"/>
    </source>
</evidence>
<reference evidence="8 9" key="1">
    <citation type="submission" date="2009-01" db="EMBL/GenBank/DDBJ databases">
        <authorList>
            <person name="Fulton L."/>
            <person name="Clifton S."/>
            <person name="Fulton B."/>
            <person name="Xu J."/>
            <person name="Minx P."/>
            <person name="Pepin K.H."/>
            <person name="Johnson M."/>
            <person name="Bhonagiri V."/>
            <person name="Nash W.E."/>
            <person name="Mardis E.R."/>
            <person name="Wilson R.K."/>
        </authorList>
    </citation>
    <scope>NUCLEOTIDE SEQUENCE [LARGE SCALE GENOMIC DNA]</scope>
    <source>
        <strain evidence="8 9">DSM 15981</strain>
    </source>
</reference>
<evidence type="ECO:0000256" key="5">
    <source>
        <dbReference type="ARBA" id="ARBA00023136"/>
    </source>
</evidence>
<gene>
    <name evidence="8" type="ORF">CLOSTASPAR_05438</name>
</gene>
<dbReference type="GO" id="GO:0036376">
    <property type="term" value="P:sodium ion export across plasma membrane"/>
    <property type="evidence" value="ECO:0007669"/>
    <property type="project" value="InterPro"/>
</dbReference>
<dbReference type="HOGENOM" id="CLU_083271_1_0_9"/>
<evidence type="ECO:0000256" key="1">
    <source>
        <dbReference type="ARBA" id="ARBA00004236"/>
    </source>
</evidence>
<sequence>MKGLLKRAAAALLTAACLMSLSACSAEDTAADAPKISTEGVAADAYTEQMVLQQAVSILIANEESLLIQRDFYKAQGNDGLAEALEVIREAKSEYGVIHGLDVENAKVVQLPDTTYTVSMGATFDEGEMKYVMNINGMTGDMKVEILPVGGDDANQTTAQKMEAGGVYSALGIGTVFSVLVFISLLICCFKFIHQWEENKKNEKAAPAPAPAPAP</sequence>
<feature type="non-terminal residue" evidence="8">
    <location>
        <position position="215"/>
    </location>
</feature>
<dbReference type="GO" id="GO:0015081">
    <property type="term" value="F:sodium ion transmembrane transporter activity"/>
    <property type="evidence" value="ECO:0007669"/>
    <property type="project" value="InterPro"/>
</dbReference>
<evidence type="ECO:0000256" key="6">
    <source>
        <dbReference type="SAM" id="Phobius"/>
    </source>
</evidence>
<evidence type="ECO:0000256" key="3">
    <source>
        <dbReference type="ARBA" id="ARBA00022692"/>
    </source>
</evidence>
<keyword evidence="9" id="KW-1185">Reference proteome</keyword>
<evidence type="ECO:0000256" key="4">
    <source>
        <dbReference type="ARBA" id="ARBA00022989"/>
    </source>
</evidence>
<name>C0D840_9FIRM</name>
<dbReference type="Proteomes" id="UP000004756">
    <property type="component" value="Unassembled WGS sequence"/>
</dbReference>
<reference evidence="8 9" key="2">
    <citation type="submission" date="2009-02" db="EMBL/GenBank/DDBJ databases">
        <title>Draft genome sequence of Clostridium asparagiforme (DSM 15981).</title>
        <authorList>
            <person name="Sudarsanam P."/>
            <person name="Ley R."/>
            <person name="Guruge J."/>
            <person name="Turnbaugh P.J."/>
            <person name="Mahowald M."/>
            <person name="Liep D."/>
            <person name="Gordon J."/>
        </authorList>
    </citation>
    <scope>NUCLEOTIDE SEQUENCE [LARGE SCALE GENOMIC DNA]</scope>
    <source>
        <strain evidence="8 9">DSM 15981</strain>
    </source>
</reference>
<keyword evidence="7" id="KW-0732">Signal</keyword>
<dbReference type="EMBL" id="ACCJ01000447">
    <property type="protein sequence ID" value="EEG52480.1"/>
    <property type="molecule type" value="Genomic_DNA"/>
</dbReference>
<dbReference type="AlphaFoldDB" id="C0D840"/>
<keyword evidence="2" id="KW-1003">Cell membrane</keyword>
<organism evidence="8 9">
    <name type="scientific">[Clostridium] asparagiforme DSM 15981</name>
    <dbReference type="NCBI Taxonomy" id="518636"/>
    <lineage>
        <taxon>Bacteria</taxon>
        <taxon>Bacillati</taxon>
        <taxon>Bacillota</taxon>
        <taxon>Clostridia</taxon>
        <taxon>Lachnospirales</taxon>
        <taxon>Lachnospiraceae</taxon>
        <taxon>Enterocloster</taxon>
    </lineage>
</organism>
<keyword evidence="3 6" id="KW-0812">Transmembrane</keyword>
<feature type="signal peptide" evidence="7">
    <location>
        <begin position="1"/>
        <end position="25"/>
    </location>
</feature>
<evidence type="ECO:0008006" key="10">
    <source>
        <dbReference type="Google" id="ProtNLM"/>
    </source>
</evidence>
<feature type="transmembrane region" description="Helical" evidence="6">
    <location>
        <begin position="167"/>
        <end position="193"/>
    </location>
</feature>
<accession>C0D840</accession>
<protein>
    <recommendedName>
        <fullName evidence="10">DUF3887 domain-containing protein</fullName>
    </recommendedName>
</protein>
<proteinExistence type="predicted"/>
<dbReference type="RefSeq" id="WP_007716994.1">
    <property type="nucleotide sequence ID" value="NZ_GG657592.1"/>
</dbReference>
<dbReference type="InterPro" id="IPR005899">
    <property type="entry name" value="Na_pump_deCOase"/>
</dbReference>
<dbReference type="GO" id="GO:0005886">
    <property type="term" value="C:plasma membrane"/>
    <property type="evidence" value="ECO:0007669"/>
    <property type="project" value="UniProtKB-SubCell"/>
</dbReference>
<keyword evidence="4 6" id="KW-1133">Transmembrane helix</keyword>
<comment type="subcellular location">
    <subcellularLocation>
        <location evidence="1">Cell membrane</location>
    </subcellularLocation>
</comment>
<dbReference type="Pfam" id="PF04277">
    <property type="entry name" value="OAD_gamma"/>
    <property type="match status" value="1"/>
</dbReference>
<feature type="chain" id="PRO_5039155916" description="DUF3887 domain-containing protein" evidence="7">
    <location>
        <begin position="26"/>
        <end position="215"/>
    </location>
</feature>
<evidence type="ECO:0000313" key="8">
    <source>
        <dbReference type="EMBL" id="EEG52480.1"/>
    </source>
</evidence>